<dbReference type="OrthoDB" id="886121at2"/>
<dbReference type="Proteomes" id="UP000284250">
    <property type="component" value="Unassembled WGS sequence"/>
</dbReference>
<organism evidence="2 3">
    <name type="scientific">Hymenobacter rubripertinctus</name>
    <dbReference type="NCBI Taxonomy" id="2029981"/>
    <lineage>
        <taxon>Bacteria</taxon>
        <taxon>Pseudomonadati</taxon>
        <taxon>Bacteroidota</taxon>
        <taxon>Cytophagia</taxon>
        <taxon>Cytophagales</taxon>
        <taxon>Hymenobacteraceae</taxon>
        <taxon>Hymenobacter</taxon>
    </lineage>
</organism>
<accession>A0A418QNU6</accession>
<dbReference type="AlphaFoldDB" id="A0A418QNU6"/>
<protein>
    <submittedName>
        <fullName evidence="2">Uncharacterized protein</fullName>
    </submittedName>
</protein>
<keyword evidence="1" id="KW-0472">Membrane</keyword>
<dbReference type="EMBL" id="QYCN01000036">
    <property type="protein sequence ID" value="RIY06758.1"/>
    <property type="molecule type" value="Genomic_DNA"/>
</dbReference>
<keyword evidence="1" id="KW-1133">Transmembrane helix</keyword>
<reference evidence="2 3" key="2">
    <citation type="submission" date="2019-01" db="EMBL/GenBank/DDBJ databases">
        <title>Hymenobacter humicola sp. nov., isolated from soils in Antarctica.</title>
        <authorList>
            <person name="Sedlacek I."/>
            <person name="Holochova P."/>
            <person name="Kralova S."/>
            <person name="Pantucek R."/>
            <person name="Stankova E."/>
            <person name="Vrbovska V."/>
            <person name="Kristofova L."/>
            <person name="Svec P."/>
            <person name="Busse H.-J."/>
        </authorList>
    </citation>
    <scope>NUCLEOTIDE SEQUENCE [LARGE SCALE GENOMIC DNA]</scope>
    <source>
        <strain evidence="2 3">CCM 8852</strain>
    </source>
</reference>
<comment type="caution">
    <text evidence="2">The sequence shown here is derived from an EMBL/GenBank/DDBJ whole genome shotgun (WGS) entry which is preliminary data.</text>
</comment>
<evidence type="ECO:0000313" key="3">
    <source>
        <dbReference type="Proteomes" id="UP000284250"/>
    </source>
</evidence>
<feature type="transmembrane region" description="Helical" evidence="1">
    <location>
        <begin position="7"/>
        <end position="26"/>
    </location>
</feature>
<dbReference type="RefSeq" id="WP_119657214.1">
    <property type="nucleotide sequence ID" value="NZ_JBHUOI010000005.1"/>
</dbReference>
<evidence type="ECO:0000256" key="1">
    <source>
        <dbReference type="SAM" id="Phobius"/>
    </source>
</evidence>
<keyword evidence="3" id="KW-1185">Reference proteome</keyword>
<reference evidence="2 3" key="1">
    <citation type="submission" date="2018-09" db="EMBL/GenBank/DDBJ databases">
        <authorList>
            <person name="Zeman M."/>
            <person name="Pardy F."/>
        </authorList>
    </citation>
    <scope>NUCLEOTIDE SEQUENCE [LARGE SCALE GENOMIC DNA]</scope>
    <source>
        <strain evidence="2 3">CCM 8852</strain>
    </source>
</reference>
<proteinExistence type="predicted"/>
<gene>
    <name evidence="2" type="ORF">D0T11_18085</name>
</gene>
<keyword evidence="1" id="KW-0812">Transmembrane</keyword>
<feature type="transmembrane region" description="Helical" evidence="1">
    <location>
        <begin position="32"/>
        <end position="55"/>
    </location>
</feature>
<sequence>MLVFDTLFFALPVCLLSAVMTVYIAHMYGRRFWPWLLFGFFVPLLSTFVAIALGVRDARRQEAADKKRDR</sequence>
<name>A0A418QNU6_9BACT</name>
<evidence type="ECO:0000313" key="2">
    <source>
        <dbReference type="EMBL" id="RIY06758.1"/>
    </source>
</evidence>